<dbReference type="Proteomes" id="UP000006860">
    <property type="component" value="Chromosome"/>
</dbReference>
<dbReference type="InterPro" id="IPR036107">
    <property type="entry name" value="CsrA_sf"/>
</dbReference>
<dbReference type="InterPro" id="IPR003751">
    <property type="entry name" value="CsrA"/>
</dbReference>
<dbReference type="KEGG" id="pbs:Plabr_0192"/>
<dbReference type="AlphaFoldDB" id="F0SNI8"/>
<dbReference type="EMBL" id="CP002546">
    <property type="protein sequence ID" value="ADY57822.1"/>
    <property type="molecule type" value="Genomic_DNA"/>
</dbReference>
<keyword evidence="2" id="KW-1185">Reference proteome</keyword>
<name>F0SNI8_RUBBR</name>
<dbReference type="RefSeq" id="WP_013626566.1">
    <property type="nucleotide sequence ID" value="NC_015174.1"/>
</dbReference>
<organism evidence="1 2">
    <name type="scientific">Rubinisphaera brasiliensis (strain ATCC 49424 / DSM 5305 / JCM 21570 / IAM 15109 / NBRC 103401 / IFAM 1448)</name>
    <name type="common">Planctomyces brasiliensis</name>
    <dbReference type="NCBI Taxonomy" id="756272"/>
    <lineage>
        <taxon>Bacteria</taxon>
        <taxon>Pseudomonadati</taxon>
        <taxon>Planctomycetota</taxon>
        <taxon>Planctomycetia</taxon>
        <taxon>Planctomycetales</taxon>
        <taxon>Planctomycetaceae</taxon>
        <taxon>Rubinisphaera</taxon>
    </lineage>
</organism>
<dbReference type="GO" id="GO:0003723">
    <property type="term" value="F:RNA binding"/>
    <property type="evidence" value="ECO:0007669"/>
    <property type="project" value="InterPro"/>
</dbReference>
<dbReference type="Gene3D" id="2.60.40.4380">
    <property type="entry name" value="Translational regulator CsrA"/>
    <property type="match status" value="1"/>
</dbReference>
<accession>F0SNI8</accession>
<proteinExistence type="predicted"/>
<dbReference type="Pfam" id="PF02599">
    <property type="entry name" value="CsrA"/>
    <property type="match status" value="1"/>
</dbReference>
<evidence type="ECO:0000313" key="1">
    <source>
        <dbReference type="EMBL" id="ADY57822.1"/>
    </source>
</evidence>
<dbReference type="STRING" id="756272.Plabr_0192"/>
<protein>
    <submittedName>
        <fullName evidence="1">RsmA/CsrA family carbon storage translational regulator</fullName>
    </submittedName>
</protein>
<dbReference type="GO" id="GO:0006402">
    <property type="term" value="P:mRNA catabolic process"/>
    <property type="evidence" value="ECO:0007669"/>
    <property type="project" value="InterPro"/>
</dbReference>
<dbReference type="SUPFAM" id="SSF117130">
    <property type="entry name" value="CsrA-like"/>
    <property type="match status" value="1"/>
</dbReference>
<dbReference type="HOGENOM" id="CLU_2976519_0_0_0"/>
<evidence type="ECO:0000313" key="2">
    <source>
        <dbReference type="Proteomes" id="UP000006860"/>
    </source>
</evidence>
<sequence length="58" mass="6361">MLVIKRYKQQDIKLTTPAGEVIVIRVTKATGQIGLGIVADKSIVVERPEVSERIKEAA</sequence>
<gene>
    <name evidence="1" type="ordered locus">Plabr_0192</name>
</gene>
<dbReference type="GO" id="GO:0006109">
    <property type="term" value="P:regulation of carbohydrate metabolic process"/>
    <property type="evidence" value="ECO:0007669"/>
    <property type="project" value="InterPro"/>
</dbReference>
<reference evidence="2" key="1">
    <citation type="submission" date="2011-02" db="EMBL/GenBank/DDBJ databases">
        <title>The complete genome of Planctomyces brasiliensis DSM 5305.</title>
        <authorList>
            <person name="Lucas S."/>
            <person name="Copeland A."/>
            <person name="Lapidus A."/>
            <person name="Bruce D."/>
            <person name="Goodwin L."/>
            <person name="Pitluck S."/>
            <person name="Kyrpides N."/>
            <person name="Mavromatis K."/>
            <person name="Pagani I."/>
            <person name="Ivanova N."/>
            <person name="Ovchinnikova G."/>
            <person name="Lu M."/>
            <person name="Detter J.C."/>
            <person name="Han C."/>
            <person name="Land M."/>
            <person name="Hauser L."/>
            <person name="Markowitz V."/>
            <person name="Cheng J.-F."/>
            <person name="Hugenholtz P."/>
            <person name="Woyke T."/>
            <person name="Wu D."/>
            <person name="Tindall B."/>
            <person name="Pomrenke H.G."/>
            <person name="Brambilla E."/>
            <person name="Klenk H.-P."/>
            <person name="Eisen J.A."/>
        </authorList>
    </citation>
    <scope>NUCLEOTIDE SEQUENCE [LARGE SCALE GENOMIC DNA]</scope>
    <source>
        <strain evidence="2">ATCC 49424 / DSM 5305 / JCM 21570 / NBRC 103401 / IFAM 1448</strain>
    </source>
</reference>